<dbReference type="Gene3D" id="3.40.50.410">
    <property type="entry name" value="von Willebrand factor, type A domain"/>
    <property type="match status" value="1"/>
</dbReference>
<comment type="caution">
    <text evidence="1">The sequence shown here is derived from an EMBL/GenBank/DDBJ whole genome shotgun (WGS) entry which is preliminary data.</text>
</comment>
<dbReference type="EMBL" id="AHZP02001178">
    <property type="protein sequence ID" value="KYK68218.1"/>
    <property type="molecule type" value="Genomic_DNA"/>
</dbReference>
<organism evidence="1 2">
    <name type="scientific">Toxoplasma gondii TgCatPRC2</name>
    <dbReference type="NCBI Taxonomy" id="1130821"/>
    <lineage>
        <taxon>Eukaryota</taxon>
        <taxon>Sar</taxon>
        <taxon>Alveolata</taxon>
        <taxon>Apicomplexa</taxon>
        <taxon>Conoidasida</taxon>
        <taxon>Coccidia</taxon>
        <taxon>Eucoccidiorida</taxon>
        <taxon>Eimeriorina</taxon>
        <taxon>Sarcocystidae</taxon>
        <taxon>Toxoplasma</taxon>
    </lineage>
</organism>
<dbReference type="GO" id="GO:0004386">
    <property type="term" value="F:helicase activity"/>
    <property type="evidence" value="ECO:0007669"/>
    <property type="project" value="UniProtKB-KW"/>
</dbReference>
<proteinExistence type="predicted"/>
<evidence type="ECO:0000313" key="2">
    <source>
        <dbReference type="Proteomes" id="UP000075225"/>
    </source>
</evidence>
<dbReference type="SUPFAM" id="SSF53300">
    <property type="entry name" value="vWA-like"/>
    <property type="match status" value="1"/>
</dbReference>
<sequence length="99" mass="10671">MNFSTTSSVLTEIITACTAFVRRKIVSGQRLLFGVFLVGTGASENALGFPHISAALPVDEVDVQTILRLQALSRLSEEDFRTQFGDSLSRASPECPPLA</sequence>
<keyword evidence="1" id="KW-0347">Helicase</keyword>
<gene>
    <name evidence="1" type="ORF">TGPRC2_248160</name>
</gene>
<evidence type="ECO:0000313" key="1">
    <source>
        <dbReference type="EMBL" id="KYK68218.1"/>
    </source>
</evidence>
<keyword evidence="1" id="KW-0547">Nucleotide-binding</keyword>
<protein>
    <submittedName>
        <fullName evidence="1">Putative ATP-dependent DNA helicase II, 70 kDa subunit</fullName>
    </submittedName>
</protein>
<accession>A0A151HFZ1</accession>
<dbReference type="AlphaFoldDB" id="A0A151HFZ1"/>
<dbReference type="Proteomes" id="UP000075225">
    <property type="component" value="Unassembled WGS sequence"/>
</dbReference>
<feature type="non-terminal residue" evidence="1">
    <location>
        <position position="99"/>
    </location>
</feature>
<name>A0A151HFZ1_TOXGO</name>
<keyword evidence="1" id="KW-0378">Hydrolase</keyword>
<dbReference type="VEuPathDB" id="ToxoDB:TGPRC2_248160"/>
<keyword evidence="1" id="KW-0067">ATP-binding</keyword>
<dbReference type="OrthoDB" id="3249161at2759"/>
<dbReference type="InterPro" id="IPR036465">
    <property type="entry name" value="vWFA_dom_sf"/>
</dbReference>
<reference evidence="2" key="1">
    <citation type="submission" date="2016-03" db="EMBL/GenBank/DDBJ databases">
        <authorList>
            <person name="Sibley D."/>
            <person name="Venepally P."/>
            <person name="Karamycheva S."/>
            <person name="Hadjithomas M."/>
            <person name="Khan A."/>
            <person name="Brunk B."/>
            <person name="Roos D."/>
            <person name="Caler E."/>
            <person name="Lorenzi H."/>
        </authorList>
    </citation>
    <scope>NUCLEOTIDE SEQUENCE [LARGE SCALE GENOMIC DNA]</scope>
    <source>
        <strain evidence="2">TgCatPRC2</strain>
    </source>
</reference>